<dbReference type="InterPro" id="IPR029044">
    <property type="entry name" value="Nucleotide-diphossugar_trans"/>
</dbReference>
<organism evidence="9 10">
    <name type="scientific">Thalassotalea insulae</name>
    <dbReference type="NCBI Taxonomy" id="2056778"/>
    <lineage>
        <taxon>Bacteria</taxon>
        <taxon>Pseudomonadati</taxon>
        <taxon>Pseudomonadota</taxon>
        <taxon>Gammaproteobacteria</taxon>
        <taxon>Alteromonadales</taxon>
        <taxon>Colwelliaceae</taxon>
        <taxon>Thalassotalea</taxon>
    </lineage>
</organism>
<evidence type="ECO:0000256" key="4">
    <source>
        <dbReference type="ARBA" id="ARBA00022741"/>
    </source>
</evidence>
<evidence type="ECO:0000256" key="3">
    <source>
        <dbReference type="ARBA" id="ARBA00022723"/>
    </source>
</evidence>
<dbReference type="PANTHER" id="PTHR19136">
    <property type="entry name" value="MOLYBDENUM COFACTOR GUANYLYLTRANSFERASE"/>
    <property type="match status" value="1"/>
</dbReference>
<dbReference type="GO" id="GO:0016779">
    <property type="term" value="F:nucleotidyltransferase activity"/>
    <property type="evidence" value="ECO:0007669"/>
    <property type="project" value="UniProtKB-KW"/>
</dbReference>
<protein>
    <submittedName>
        <fullName evidence="9">Molybdenum cofactor guanylyltransferase</fullName>
    </submittedName>
</protein>
<evidence type="ECO:0000256" key="7">
    <source>
        <dbReference type="ARBA" id="ARBA00023150"/>
    </source>
</evidence>
<dbReference type="RefSeq" id="WP_284243569.1">
    <property type="nucleotide sequence ID" value="NZ_BSST01000001.1"/>
</dbReference>
<sequence length="197" mass="21513">MALTNTCLGVVLAGGLSSRMGTDKALLTRKQDSLLAFSEKLLKQTGVAQVVVSGKQHGIADEVEQLGPMGGIYTILNKYQPNALLILPVDLPLMDVNSLKQLKLAGELSQQPCYFRDNYLPLYLPITALVQEFFNHSFASLNTITKTGKGPSIRALLAGLPSKTLTPKNNLALFNANTPEQWQQAQQHFSNHRSSHV</sequence>
<keyword evidence="1" id="KW-0963">Cytoplasm</keyword>
<dbReference type="SUPFAM" id="SSF53448">
    <property type="entry name" value="Nucleotide-diphospho-sugar transferases"/>
    <property type="match status" value="1"/>
</dbReference>
<evidence type="ECO:0000259" key="8">
    <source>
        <dbReference type="Pfam" id="PF12804"/>
    </source>
</evidence>
<keyword evidence="3" id="KW-0479">Metal-binding</keyword>
<keyword evidence="6" id="KW-0342">GTP-binding</keyword>
<dbReference type="Proteomes" id="UP001157186">
    <property type="component" value="Unassembled WGS sequence"/>
</dbReference>
<gene>
    <name evidence="9" type="primary">mobA</name>
    <name evidence="9" type="ORF">tinsulaeT_10220</name>
</gene>
<dbReference type="InterPro" id="IPR013482">
    <property type="entry name" value="Molybde_CF_guanTrfase"/>
</dbReference>
<dbReference type="CDD" id="cd02503">
    <property type="entry name" value="MobA"/>
    <property type="match status" value="1"/>
</dbReference>
<dbReference type="EMBL" id="BSST01000001">
    <property type="protein sequence ID" value="GLX77682.1"/>
    <property type="molecule type" value="Genomic_DNA"/>
</dbReference>
<keyword evidence="5" id="KW-0460">Magnesium</keyword>
<evidence type="ECO:0000256" key="1">
    <source>
        <dbReference type="ARBA" id="ARBA00022490"/>
    </source>
</evidence>
<comment type="caution">
    <text evidence="9">The sequence shown here is derived from an EMBL/GenBank/DDBJ whole genome shotgun (WGS) entry which is preliminary data.</text>
</comment>
<name>A0ABQ6GP27_9GAMM</name>
<feature type="domain" description="MobA-like NTP transferase" evidence="8">
    <location>
        <begin position="9"/>
        <end position="109"/>
    </location>
</feature>
<dbReference type="Pfam" id="PF12804">
    <property type="entry name" value="NTP_transf_3"/>
    <property type="match status" value="1"/>
</dbReference>
<keyword evidence="9" id="KW-0548">Nucleotidyltransferase</keyword>
<dbReference type="Gene3D" id="3.90.550.10">
    <property type="entry name" value="Spore Coat Polysaccharide Biosynthesis Protein SpsA, Chain A"/>
    <property type="match status" value="1"/>
</dbReference>
<evidence type="ECO:0000313" key="9">
    <source>
        <dbReference type="EMBL" id="GLX77682.1"/>
    </source>
</evidence>
<proteinExistence type="predicted"/>
<keyword evidence="7" id="KW-0501">Molybdenum cofactor biosynthesis</keyword>
<evidence type="ECO:0000313" key="10">
    <source>
        <dbReference type="Proteomes" id="UP001157186"/>
    </source>
</evidence>
<dbReference type="InterPro" id="IPR025877">
    <property type="entry name" value="MobA-like_NTP_Trfase"/>
</dbReference>
<keyword evidence="10" id="KW-1185">Reference proteome</keyword>
<dbReference type="PANTHER" id="PTHR19136:SF81">
    <property type="entry name" value="MOLYBDENUM COFACTOR GUANYLYLTRANSFERASE"/>
    <property type="match status" value="1"/>
</dbReference>
<evidence type="ECO:0000256" key="2">
    <source>
        <dbReference type="ARBA" id="ARBA00022679"/>
    </source>
</evidence>
<evidence type="ECO:0000256" key="6">
    <source>
        <dbReference type="ARBA" id="ARBA00023134"/>
    </source>
</evidence>
<reference evidence="9 10" key="1">
    <citation type="submission" date="2023-03" db="EMBL/GenBank/DDBJ databases">
        <title>Draft genome sequence of Thalassotalea insulae KCTC 62186T.</title>
        <authorList>
            <person name="Sawabe T."/>
        </authorList>
    </citation>
    <scope>NUCLEOTIDE SEQUENCE [LARGE SCALE GENOMIC DNA]</scope>
    <source>
        <strain evidence="9 10">KCTC 62186</strain>
    </source>
</reference>
<keyword evidence="4" id="KW-0547">Nucleotide-binding</keyword>
<keyword evidence="2" id="KW-0808">Transferase</keyword>
<accession>A0ABQ6GP27</accession>
<evidence type="ECO:0000256" key="5">
    <source>
        <dbReference type="ARBA" id="ARBA00022842"/>
    </source>
</evidence>